<dbReference type="EMBL" id="JARRAG010000002">
    <property type="protein sequence ID" value="MDG3006104.1"/>
    <property type="molecule type" value="Genomic_DNA"/>
</dbReference>
<dbReference type="InterPro" id="IPR011453">
    <property type="entry name" value="DUF1559"/>
</dbReference>
<dbReference type="Pfam" id="PF07596">
    <property type="entry name" value="SBP_bac_10"/>
    <property type="match status" value="1"/>
</dbReference>
<dbReference type="InterPro" id="IPR045584">
    <property type="entry name" value="Pilin-like"/>
</dbReference>
<evidence type="ECO:0000313" key="3">
    <source>
        <dbReference type="Proteomes" id="UP001216907"/>
    </source>
</evidence>
<dbReference type="PANTHER" id="PTHR30093">
    <property type="entry name" value="GENERAL SECRETION PATHWAY PROTEIN G"/>
    <property type="match status" value="1"/>
</dbReference>
<keyword evidence="3" id="KW-1185">Reference proteome</keyword>
<dbReference type="NCBIfam" id="TIGR02532">
    <property type="entry name" value="IV_pilin_GFxxxE"/>
    <property type="match status" value="1"/>
</dbReference>
<dbReference type="PROSITE" id="PS00409">
    <property type="entry name" value="PROKAR_NTER_METHYL"/>
    <property type="match status" value="1"/>
</dbReference>
<dbReference type="Gene3D" id="3.30.700.10">
    <property type="entry name" value="Glycoprotein, Type 4 Pilin"/>
    <property type="match status" value="1"/>
</dbReference>
<dbReference type="Pfam" id="PF07963">
    <property type="entry name" value="N_methyl"/>
    <property type="match status" value="1"/>
</dbReference>
<organism evidence="2 3">
    <name type="scientific">Paludisphaera mucosa</name>
    <dbReference type="NCBI Taxonomy" id="3030827"/>
    <lineage>
        <taxon>Bacteria</taxon>
        <taxon>Pseudomonadati</taxon>
        <taxon>Planctomycetota</taxon>
        <taxon>Planctomycetia</taxon>
        <taxon>Isosphaerales</taxon>
        <taxon>Isosphaeraceae</taxon>
        <taxon>Paludisphaera</taxon>
    </lineage>
</organism>
<sequence length="354" mass="37245">MNSRKPRGFTLIELLVVIAIIAVLIALLLPAVQAAREAARRSQCVNNLKQIGLAFHNYESTHGSFIPSCMYPSPVDNWGWGPSGVLSMLPFIEQGTLWNAYNVGPVASNATDGFGLYNKNTTVFNTQVASFLCPSDGAERNVSLCNYVGNYGGPYQLQPFSGTFIPTPSKNPDDQWLVGSSATVKMSSITDGTSNTALFSEVLTGVNNAATATPGAMPRAKRVHFAAPGMTNIAATTDAVNAEISACQSLPATTTGIGGTRGDWFQAYPFYVNFSNYNHMGSPNSVACASTQAGGNTNGQDVYGSAPPTSNHSGGVNMVLSDGSVRFVKDSVSRPAFWALGTRSGGEVISADSL</sequence>
<dbReference type="InterPro" id="IPR012902">
    <property type="entry name" value="N_methyl_site"/>
</dbReference>
<protein>
    <submittedName>
        <fullName evidence="2">DUF1559 domain-containing protein</fullName>
    </submittedName>
</protein>
<comment type="caution">
    <text evidence="2">The sequence shown here is derived from an EMBL/GenBank/DDBJ whole genome shotgun (WGS) entry which is preliminary data.</text>
</comment>
<reference evidence="2 3" key="1">
    <citation type="submission" date="2023-03" db="EMBL/GenBank/DDBJ databases">
        <title>Paludisphaera mucosa sp. nov. a novel planctomycete from northern fen.</title>
        <authorList>
            <person name="Ivanova A."/>
        </authorList>
    </citation>
    <scope>NUCLEOTIDE SEQUENCE [LARGE SCALE GENOMIC DNA]</scope>
    <source>
        <strain evidence="2 3">Pla2</strain>
    </source>
</reference>
<accession>A0ABT6FF00</accession>
<dbReference type="RefSeq" id="WP_277862406.1">
    <property type="nucleotide sequence ID" value="NZ_JARRAG010000002.1"/>
</dbReference>
<dbReference type="InterPro" id="IPR027558">
    <property type="entry name" value="Pre_pil_HX9DG_C"/>
</dbReference>
<name>A0ABT6FF00_9BACT</name>
<dbReference type="SUPFAM" id="SSF54523">
    <property type="entry name" value="Pili subunits"/>
    <property type="match status" value="1"/>
</dbReference>
<dbReference type="NCBIfam" id="TIGR04294">
    <property type="entry name" value="pre_pil_HX9DG"/>
    <property type="match status" value="1"/>
</dbReference>
<feature type="domain" description="DUF1559" evidence="1">
    <location>
        <begin position="33"/>
        <end position="332"/>
    </location>
</feature>
<evidence type="ECO:0000259" key="1">
    <source>
        <dbReference type="Pfam" id="PF07596"/>
    </source>
</evidence>
<gene>
    <name evidence="2" type="ORF">PZE19_20210</name>
</gene>
<dbReference type="Proteomes" id="UP001216907">
    <property type="component" value="Unassembled WGS sequence"/>
</dbReference>
<evidence type="ECO:0000313" key="2">
    <source>
        <dbReference type="EMBL" id="MDG3006104.1"/>
    </source>
</evidence>
<dbReference type="PANTHER" id="PTHR30093:SF2">
    <property type="entry name" value="TYPE II SECRETION SYSTEM PROTEIN H"/>
    <property type="match status" value="1"/>
</dbReference>
<proteinExistence type="predicted"/>